<dbReference type="Pfam" id="PF13230">
    <property type="entry name" value="GATase_4"/>
    <property type="match status" value="1"/>
</dbReference>
<dbReference type="RefSeq" id="WP_012487875.1">
    <property type="nucleotide sequence ID" value="NC_010995.1"/>
</dbReference>
<protein>
    <submittedName>
        <fullName evidence="3">Probable amidotransferase</fullName>
    </submittedName>
</protein>
<sequence length="302" mass="34032">MCQLLGMSCREPATINFSLEGFQARGGLTDEHKDGWGIAFFETDSAHNRCRIFLDHQPAANSALLDNIKAQQIKSRLILAHIRKATFGDVSLRNCHPFQRELWGQTWVFSHNGDLHNFHPLLSGRYLPVGETDSERAFCYLLERLEQYFPQATAQKPPDYRAIYQALRALSQEIAAFGTFNMMLSNGDLLFTHCSTHLAYVERRYPFTRVTLVDSETSLDLSAHNSPADQMIVIATKPLTRDETWTCYQPGESLLFRAGSAVAGSHRYPLSPTTEQSMEQSTQPSLTLHTGYPAVTINWAMA</sequence>
<dbReference type="Proteomes" id="UP000001036">
    <property type="component" value="Chromosome"/>
</dbReference>
<dbReference type="STRING" id="498211.CJA_2275"/>
<proteinExistence type="predicted"/>
<dbReference type="PANTHER" id="PTHR42824:SF1">
    <property type="entry name" value="GLUTAMINE AMIDOTRANSFERASE YAFJ-RELATED"/>
    <property type="match status" value="1"/>
</dbReference>
<dbReference type="InterPro" id="IPR026869">
    <property type="entry name" value="EgtC-like"/>
</dbReference>
<dbReference type="HOGENOM" id="CLU_059273_0_0_6"/>
<feature type="domain" description="Glutamine amidotransferase type-2" evidence="2">
    <location>
        <begin position="2"/>
        <end position="259"/>
    </location>
</feature>
<keyword evidence="3" id="KW-0808">Transferase</keyword>
<evidence type="ECO:0000313" key="4">
    <source>
        <dbReference type="Proteomes" id="UP000001036"/>
    </source>
</evidence>
<dbReference type="EMBL" id="CP000934">
    <property type="protein sequence ID" value="ACE84461.1"/>
    <property type="molecule type" value="Genomic_DNA"/>
</dbReference>
<dbReference type="eggNOG" id="COG0121">
    <property type="taxonomic scope" value="Bacteria"/>
</dbReference>
<dbReference type="AlphaFoldDB" id="B3PJR5"/>
<dbReference type="PROSITE" id="PS51278">
    <property type="entry name" value="GATASE_TYPE_2"/>
    <property type="match status" value="1"/>
</dbReference>
<evidence type="ECO:0000256" key="1">
    <source>
        <dbReference type="ARBA" id="ARBA00022962"/>
    </source>
</evidence>
<organism evidence="3 4">
    <name type="scientific">Cellvibrio japonicus (strain Ueda107)</name>
    <name type="common">Pseudomonas fluorescens subsp. cellulosa</name>
    <dbReference type="NCBI Taxonomy" id="498211"/>
    <lineage>
        <taxon>Bacteria</taxon>
        <taxon>Pseudomonadati</taxon>
        <taxon>Pseudomonadota</taxon>
        <taxon>Gammaproteobacteria</taxon>
        <taxon>Cellvibrionales</taxon>
        <taxon>Cellvibrionaceae</taxon>
        <taxon>Cellvibrio</taxon>
    </lineage>
</organism>
<keyword evidence="1" id="KW-0315">Glutamine amidotransferase</keyword>
<evidence type="ECO:0000313" key="3">
    <source>
        <dbReference type="EMBL" id="ACE84461.1"/>
    </source>
</evidence>
<dbReference type="InterPro" id="IPR017932">
    <property type="entry name" value="GATase_2_dom"/>
</dbReference>
<dbReference type="GO" id="GO:0016740">
    <property type="term" value="F:transferase activity"/>
    <property type="evidence" value="ECO:0007669"/>
    <property type="project" value="UniProtKB-KW"/>
</dbReference>
<keyword evidence="4" id="KW-1185">Reference proteome</keyword>
<dbReference type="InterPro" id="IPR029055">
    <property type="entry name" value="Ntn_hydrolases_N"/>
</dbReference>
<name>B3PJR5_CELJU</name>
<dbReference type="CDD" id="cd01908">
    <property type="entry name" value="YafJ"/>
    <property type="match status" value="1"/>
</dbReference>
<reference evidence="3 4" key="1">
    <citation type="journal article" date="2008" name="J. Bacteriol.">
        <title>Insights into plant cell wall degradation from the genome sequence of the soil bacterium Cellvibrio japonicus.</title>
        <authorList>
            <person name="Deboy R.T."/>
            <person name="Mongodin E.F."/>
            <person name="Fouts D.E."/>
            <person name="Tailford L.E."/>
            <person name="Khouri H."/>
            <person name="Emerson J.B."/>
            <person name="Mohamoud Y."/>
            <person name="Watkins K."/>
            <person name="Henrissat B."/>
            <person name="Gilbert H.J."/>
            <person name="Nelson K.E."/>
        </authorList>
    </citation>
    <scope>NUCLEOTIDE SEQUENCE [LARGE SCALE GENOMIC DNA]</scope>
    <source>
        <strain evidence="3 4">Ueda107</strain>
    </source>
</reference>
<evidence type="ECO:0000259" key="2">
    <source>
        <dbReference type="PROSITE" id="PS51278"/>
    </source>
</evidence>
<dbReference type="Gene3D" id="3.60.20.10">
    <property type="entry name" value="Glutamine Phosphoribosylpyrophosphate, subunit 1, domain 1"/>
    <property type="match status" value="1"/>
</dbReference>
<dbReference type="KEGG" id="cja:CJA_2275"/>
<dbReference type="SUPFAM" id="SSF56235">
    <property type="entry name" value="N-terminal nucleophile aminohydrolases (Ntn hydrolases)"/>
    <property type="match status" value="1"/>
</dbReference>
<accession>B3PJR5</accession>
<dbReference type="PANTHER" id="PTHR42824">
    <property type="entry name" value="GLUTAMINE AMIDOTRANSFERASE"/>
    <property type="match status" value="1"/>
</dbReference>
<dbReference type="OrthoDB" id="321954at2"/>
<gene>
    <name evidence="3" type="ordered locus">CJA_2275</name>
</gene>